<dbReference type="Proteomes" id="UP000193411">
    <property type="component" value="Unassembled WGS sequence"/>
</dbReference>
<comment type="caution">
    <text evidence="2">The sequence shown here is derived from an EMBL/GenBank/DDBJ whole genome shotgun (WGS) entry which is preliminary data.</text>
</comment>
<feature type="compositionally biased region" description="Low complexity" evidence="1">
    <location>
        <begin position="102"/>
        <end position="112"/>
    </location>
</feature>
<evidence type="ECO:0000256" key="1">
    <source>
        <dbReference type="SAM" id="MobiDB-lite"/>
    </source>
</evidence>
<keyword evidence="3" id="KW-1185">Reference proteome</keyword>
<dbReference type="EMBL" id="MCFL01000320">
    <property type="protein sequence ID" value="ORZ29149.1"/>
    <property type="molecule type" value="Genomic_DNA"/>
</dbReference>
<feature type="compositionally biased region" description="Acidic residues" evidence="1">
    <location>
        <begin position="148"/>
        <end position="157"/>
    </location>
</feature>
<gene>
    <name evidence="2" type="ORF">BCR44DRAFT_1507650</name>
</gene>
<feature type="compositionally biased region" description="Polar residues" evidence="1">
    <location>
        <begin position="113"/>
        <end position="129"/>
    </location>
</feature>
<evidence type="ECO:0000313" key="3">
    <source>
        <dbReference type="Proteomes" id="UP000193411"/>
    </source>
</evidence>
<proteinExistence type="predicted"/>
<feature type="compositionally biased region" description="Polar residues" evidence="1">
    <location>
        <begin position="51"/>
        <end position="70"/>
    </location>
</feature>
<sequence length="214" mass="21640">MTTEPSSTEAAAPVAARPTVALLGHQEPTSTVLPSAGGDSTVTPAPASGFSEPNPTQPRQTMTAHSQPGANTVAPAHCTVQATRDPGAELASPPGAVLNIDSASAATASRTTPVSVPASTAAPSGSTNEMIAVNGDGAHAQQPQPCANEDEESDGDDREYMKPDRGSPAYCINQLPGIPGLEVDGFGIVPLPIVDPSTLLVLPIAAAWRHLAKD</sequence>
<feature type="compositionally biased region" description="Polar residues" evidence="1">
    <location>
        <begin position="27"/>
        <end position="43"/>
    </location>
</feature>
<name>A0A1Y2H3L7_9FUNG</name>
<dbReference type="AlphaFoldDB" id="A0A1Y2H3L7"/>
<feature type="region of interest" description="Disordered" evidence="1">
    <location>
        <begin position="24"/>
        <end position="168"/>
    </location>
</feature>
<protein>
    <submittedName>
        <fullName evidence="2">Uncharacterized protein</fullName>
    </submittedName>
</protein>
<reference evidence="2 3" key="1">
    <citation type="submission" date="2016-07" db="EMBL/GenBank/DDBJ databases">
        <title>Pervasive Adenine N6-methylation of Active Genes in Fungi.</title>
        <authorList>
            <consortium name="DOE Joint Genome Institute"/>
            <person name="Mondo S.J."/>
            <person name="Dannebaum R.O."/>
            <person name="Kuo R.C."/>
            <person name="Labutti K."/>
            <person name="Haridas S."/>
            <person name="Kuo A."/>
            <person name="Salamov A."/>
            <person name="Ahrendt S.R."/>
            <person name="Lipzen A."/>
            <person name="Sullivan W."/>
            <person name="Andreopoulos W.B."/>
            <person name="Clum A."/>
            <person name="Lindquist E."/>
            <person name="Daum C."/>
            <person name="Ramamoorthy G.K."/>
            <person name="Gryganskyi A."/>
            <person name="Culley D."/>
            <person name="Magnuson J.K."/>
            <person name="James T.Y."/>
            <person name="O'Malley M.A."/>
            <person name="Stajich J.E."/>
            <person name="Spatafora J.W."/>
            <person name="Visel A."/>
            <person name="Grigoriev I.V."/>
        </authorList>
    </citation>
    <scope>NUCLEOTIDE SEQUENCE [LARGE SCALE GENOMIC DNA]</scope>
    <source>
        <strain evidence="2 3">PL171</strain>
    </source>
</reference>
<organism evidence="2 3">
    <name type="scientific">Catenaria anguillulae PL171</name>
    <dbReference type="NCBI Taxonomy" id="765915"/>
    <lineage>
        <taxon>Eukaryota</taxon>
        <taxon>Fungi</taxon>
        <taxon>Fungi incertae sedis</taxon>
        <taxon>Blastocladiomycota</taxon>
        <taxon>Blastocladiomycetes</taxon>
        <taxon>Blastocladiales</taxon>
        <taxon>Catenariaceae</taxon>
        <taxon>Catenaria</taxon>
    </lineage>
</organism>
<evidence type="ECO:0000313" key="2">
    <source>
        <dbReference type="EMBL" id="ORZ29149.1"/>
    </source>
</evidence>
<accession>A0A1Y2H3L7</accession>